<proteinExistence type="predicted"/>
<evidence type="ECO:0000313" key="4">
    <source>
        <dbReference type="Proteomes" id="UP000748752"/>
    </source>
</evidence>
<evidence type="ECO:0000256" key="1">
    <source>
        <dbReference type="SAM" id="MobiDB-lite"/>
    </source>
</evidence>
<dbReference type="Proteomes" id="UP000748752">
    <property type="component" value="Unassembled WGS sequence"/>
</dbReference>
<dbReference type="RefSeq" id="WP_200239883.1">
    <property type="nucleotide sequence ID" value="NZ_NRRV01000046.1"/>
</dbReference>
<keyword evidence="4" id="KW-1185">Reference proteome</keyword>
<organism evidence="3 4">
    <name type="scientific">Thiohalocapsa halophila</name>
    <dbReference type="NCBI Taxonomy" id="69359"/>
    <lineage>
        <taxon>Bacteria</taxon>
        <taxon>Pseudomonadati</taxon>
        <taxon>Pseudomonadota</taxon>
        <taxon>Gammaproteobacteria</taxon>
        <taxon>Chromatiales</taxon>
        <taxon>Chromatiaceae</taxon>
        <taxon>Thiohalocapsa</taxon>
    </lineage>
</organism>
<dbReference type="InterPro" id="IPR007024">
    <property type="entry name" value="BLUF_domain"/>
</dbReference>
<evidence type="ECO:0000313" key="3">
    <source>
        <dbReference type="EMBL" id="MBK1632364.1"/>
    </source>
</evidence>
<evidence type="ECO:0000259" key="2">
    <source>
        <dbReference type="PROSITE" id="PS50925"/>
    </source>
</evidence>
<protein>
    <submittedName>
        <fullName evidence="3">BLUF domain protein</fullName>
    </submittedName>
</protein>
<feature type="domain" description="BLUF" evidence="2">
    <location>
        <begin position="3"/>
        <end position="95"/>
    </location>
</feature>
<reference evidence="3 4" key="1">
    <citation type="journal article" date="2020" name="Microorganisms">
        <title>Osmotic Adaptation and Compatible Solute Biosynthesis of Phototrophic Bacteria as Revealed from Genome Analyses.</title>
        <authorList>
            <person name="Imhoff J.F."/>
            <person name="Rahn T."/>
            <person name="Kunzel S."/>
            <person name="Keller A."/>
            <person name="Neulinger S.C."/>
        </authorList>
    </citation>
    <scope>NUCLEOTIDE SEQUENCE [LARGE SCALE GENOMIC DNA]</scope>
    <source>
        <strain evidence="3 4">DSM 6210</strain>
    </source>
</reference>
<accession>A0ABS1CLL7</accession>
<dbReference type="SUPFAM" id="SSF54975">
    <property type="entry name" value="Acylphosphatase/BLUF domain-like"/>
    <property type="match status" value="1"/>
</dbReference>
<dbReference type="PROSITE" id="PS50925">
    <property type="entry name" value="BLUF"/>
    <property type="match status" value="1"/>
</dbReference>
<sequence length="173" mass="19534">MGDCRLIYRSTCSASFLPNEDLRALVHTAAEHNAKHDITGLLLLSGDQFLQVLEGPSKAVNHLFNRIIRDDRHHEVELIAFEQIGPRYFDDWCMHLVDLFDLSRQPRDLLAEKYGAANGVIRIPERLHEIFGLLLDARAICRNQPWEEDRGDAPAETLTAKPSHAMGTVPAVD</sequence>
<name>A0ABS1CLL7_9GAMM</name>
<feature type="region of interest" description="Disordered" evidence="1">
    <location>
        <begin position="148"/>
        <end position="173"/>
    </location>
</feature>
<dbReference type="SMART" id="SM01034">
    <property type="entry name" value="BLUF"/>
    <property type="match status" value="1"/>
</dbReference>
<dbReference type="InterPro" id="IPR036046">
    <property type="entry name" value="Acylphosphatase-like_dom_sf"/>
</dbReference>
<dbReference type="EMBL" id="NRRV01000046">
    <property type="protein sequence ID" value="MBK1632364.1"/>
    <property type="molecule type" value="Genomic_DNA"/>
</dbReference>
<gene>
    <name evidence="3" type="ORF">CKO31_16795</name>
</gene>
<comment type="caution">
    <text evidence="3">The sequence shown here is derived from an EMBL/GenBank/DDBJ whole genome shotgun (WGS) entry which is preliminary data.</text>
</comment>
<dbReference type="Pfam" id="PF04940">
    <property type="entry name" value="BLUF"/>
    <property type="match status" value="1"/>
</dbReference>
<dbReference type="Gene3D" id="3.30.70.100">
    <property type="match status" value="1"/>
</dbReference>